<evidence type="ECO:0000313" key="3">
    <source>
        <dbReference type="Proteomes" id="UP000601768"/>
    </source>
</evidence>
<dbReference type="SMART" id="SM00471">
    <property type="entry name" value="HDc"/>
    <property type="match status" value="1"/>
</dbReference>
<sequence>MLKNITIEELVPGMYVTQVLKQTAKIKVKSQGLVKTKKVIQQLRTKGIQELEIDLSRSTHLAPTNALEVENDVTHDKSNFGAHLKQSMVLYNQAKQIHGQLLNRVSRGKVQHLSEVQGISQRVLDMVFDCSEAVNAITQIKQADEYLLEHSLNCAILMTLFGHYLNLDRDVIQDIGIGALLMDAGMVKLPLLLTQKSSELSDKELQKMQKHVQFALDLVSNIEGFHDSTLQVIRHHHERLDGSGYPAGLTGDQISLYGRMAAIVDTYDSLTAERPYRQAMTPADALQMMKESNNNKLDLELMEKFSSCLGLYPIGSVVKLKSGKLAMVIRLNDEHPLSPVVMSFYDIATNNHETVQQIDLAEDEDAVESSILPEDFDISMLSFLRQAF</sequence>
<organism evidence="2 3">
    <name type="scientific">Neptunicella marina</name>
    <dbReference type="NCBI Taxonomy" id="2125989"/>
    <lineage>
        <taxon>Bacteria</taxon>
        <taxon>Pseudomonadati</taxon>
        <taxon>Pseudomonadota</taxon>
        <taxon>Gammaproteobacteria</taxon>
        <taxon>Alteromonadales</taxon>
        <taxon>Alteromonadaceae</taxon>
        <taxon>Neptunicella</taxon>
    </lineage>
</organism>
<dbReference type="PANTHER" id="PTHR43155:SF2">
    <property type="entry name" value="CYCLIC DI-GMP PHOSPHODIESTERASE PA4108"/>
    <property type="match status" value="1"/>
</dbReference>
<protein>
    <submittedName>
        <fullName evidence="2">HD-GYP domain-containing protein</fullName>
    </submittedName>
</protein>
<name>A0A8J6M1E5_9ALTE</name>
<dbReference type="AlphaFoldDB" id="A0A8J6M1E5"/>
<keyword evidence="3" id="KW-1185">Reference proteome</keyword>
<dbReference type="Pfam" id="PF11871">
    <property type="entry name" value="DUF3391"/>
    <property type="match status" value="1"/>
</dbReference>
<dbReference type="CDD" id="cd00077">
    <property type="entry name" value="HDc"/>
    <property type="match status" value="1"/>
</dbReference>
<dbReference type="InterPro" id="IPR037522">
    <property type="entry name" value="HD_GYP_dom"/>
</dbReference>
<dbReference type="InterPro" id="IPR021812">
    <property type="entry name" value="DUF3391"/>
</dbReference>
<evidence type="ECO:0000259" key="1">
    <source>
        <dbReference type="PROSITE" id="PS51832"/>
    </source>
</evidence>
<gene>
    <name evidence="2" type="ORF">H8B19_17425</name>
</gene>
<reference evidence="2" key="1">
    <citation type="journal article" date="2018" name="Int. J. Syst. Evol. Microbiol.">
        <title>Neptunicella marina gen. nov., sp. nov., isolated from surface seawater.</title>
        <authorList>
            <person name="Liu X."/>
            <person name="Lai Q."/>
            <person name="Du Y."/>
            <person name="Zhang X."/>
            <person name="Liu Z."/>
            <person name="Sun F."/>
            <person name="Shao Z."/>
        </authorList>
    </citation>
    <scope>NUCLEOTIDE SEQUENCE</scope>
    <source>
        <strain evidence="2">S27-2</strain>
    </source>
</reference>
<dbReference type="PROSITE" id="PS51832">
    <property type="entry name" value="HD_GYP"/>
    <property type="match status" value="1"/>
</dbReference>
<feature type="domain" description="HD-GYP" evidence="1">
    <location>
        <begin position="121"/>
        <end position="321"/>
    </location>
</feature>
<evidence type="ECO:0000313" key="2">
    <source>
        <dbReference type="EMBL" id="MBC3767664.1"/>
    </source>
</evidence>
<dbReference type="EMBL" id="JACNEP010000022">
    <property type="protein sequence ID" value="MBC3767664.1"/>
    <property type="molecule type" value="Genomic_DNA"/>
</dbReference>
<dbReference type="Pfam" id="PF13487">
    <property type="entry name" value="HD_5"/>
    <property type="match status" value="1"/>
</dbReference>
<dbReference type="GO" id="GO:0008081">
    <property type="term" value="F:phosphoric diester hydrolase activity"/>
    <property type="evidence" value="ECO:0007669"/>
    <property type="project" value="UniProtKB-ARBA"/>
</dbReference>
<reference evidence="2" key="2">
    <citation type="submission" date="2020-08" db="EMBL/GenBank/DDBJ databases">
        <authorList>
            <person name="Lai Q."/>
        </authorList>
    </citation>
    <scope>NUCLEOTIDE SEQUENCE</scope>
    <source>
        <strain evidence="2">S27-2</strain>
    </source>
</reference>
<dbReference type="Proteomes" id="UP000601768">
    <property type="component" value="Unassembled WGS sequence"/>
</dbReference>
<dbReference type="RefSeq" id="WP_186508296.1">
    <property type="nucleotide sequence ID" value="NZ_JACNEP010000022.1"/>
</dbReference>
<dbReference type="PANTHER" id="PTHR43155">
    <property type="entry name" value="CYCLIC DI-GMP PHOSPHODIESTERASE PA4108-RELATED"/>
    <property type="match status" value="1"/>
</dbReference>
<dbReference type="SUPFAM" id="SSF109604">
    <property type="entry name" value="HD-domain/PDEase-like"/>
    <property type="match status" value="1"/>
</dbReference>
<accession>A0A8J6M1E5</accession>
<proteinExistence type="predicted"/>
<comment type="caution">
    <text evidence="2">The sequence shown here is derived from an EMBL/GenBank/DDBJ whole genome shotgun (WGS) entry which is preliminary data.</text>
</comment>
<dbReference type="InterPro" id="IPR003607">
    <property type="entry name" value="HD/PDEase_dom"/>
</dbReference>
<dbReference type="Gene3D" id="1.10.3210.10">
    <property type="entry name" value="Hypothetical protein af1432"/>
    <property type="match status" value="1"/>
</dbReference>